<keyword evidence="3" id="KW-1185">Reference proteome</keyword>
<dbReference type="OrthoDB" id="3043660at2759"/>
<reference evidence="2 3" key="1">
    <citation type="journal article" date="2020" name="ISME J.">
        <title>Uncovering the hidden diversity of litter-decomposition mechanisms in mushroom-forming fungi.</title>
        <authorList>
            <person name="Floudas D."/>
            <person name="Bentzer J."/>
            <person name="Ahren D."/>
            <person name="Johansson T."/>
            <person name="Persson P."/>
            <person name="Tunlid A."/>
        </authorList>
    </citation>
    <scope>NUCLEOTIDE SEQUENCE [LARGE SCALE GENOMIC DNA]</scope>
    <source>
        <strain evidence="2 3">CBS 291.85</strain>
    </source>
</reference>
<dbReference type="EMBL" id="JAACJM010000084">
    <property type="protein sequence ID" value="KAF5348939.1"/>
    <property type="molecule type" value="Genomic_DNA"/>
</dbReference>
<proteinExistence type="predicted"/>
<evidence type="ECO:0000313" key="2">
    <source>
        <dbReference type="EMBL" id="KAF5348939.1"/>
    </source>
</evidence>
<comment type="caution">
    <text evidence="2">The sequence shown here is derived from an EMBL/GenBank/DDBJ whole genome shotgun (WGS) entry which is preliminary data.</text>
</comment>
<accession>A0A8H5CX10</accession>
<feature type="chain" id="PRO_5034809192" evidence="1">
    <location>
        <begin position="19"/>
        <end position="143"/>
    </location>
</feature>
<dbReference type="Proteomes" id="UP000559256">
    <property type="component" value="Unassembled WGS sequence"/>
</dbReference>
<name>A0A8H5CX10_9AGAR</name>
<keyword evidence="1" id="KW-0732">Signal</keyword>
<evidence type="ECO:0000256" key="1">
    <source>
        <dbReference type="SAM" id="SignalP"/>
    </source>
</evidence>
<organism evidence="2 3">
    <name type="scientific">Tetrapyrgos nigripes</name>
    <dbReference type="NCBI Taxonomy" id="182062"/>
    <lineage>
        <taxon>Eukaryota</taxon>
        <taxon>Fungi</taxon>
        <taxon>Dikarya</taxon>
        <taxon>Basidiomycota</taxon>
        <taxon>Agaricomycotina</taxon>
        <taxon>Agaricomycetes</taxon>
        <taxon>Agaricomycetidae</taxon>
        <taxon>Agaricales</taxon>
        <taxon>Marasmiineae</taxon>
        <taxon>Marasmiaceae</taxon>
        <taxon>Tetrapyrgos</taxon>
    </lineage>
</organism>
<sequence>MRFFAVVSALAAAGFATAQESARFGSTVVSPCGFDGGDVVTLTYNATTATQHSDVPESVGIWIQGVNVTDGFQTPVTPFFRLAHNDNFDPQADPIFTAQVTVPAGLASLHVPFWVVTSFIIHENDGITQLGSVSDECPQIQPN</sequence>
<dbReference type="AlphaFoldDB" id="A0A8H5CX10"/>
<evidence type="ECO:0000313" key="3">
    <source>
        <dbReference type="Proteomes" id="UP000559256"/>
    </source>
</evidence>
<protein>
    <submittedName>
        <fullName evidence="2">Uncharacterized protein</fullName>
    </submittedName>
</protein>
<gene>
    <name evidence="2" type="ORF">D9758_014223</name>
</gene>
<feature type="signal peptide" evidence="1">
    <location>
        <begin position="1"/>
        <end position="18"/>
    </location>
</feature>